<dbReference type="EMBL" id="KB638474">
    <property type="protein sequence ID" value="EMS12414.1"/>
    <property type="molecule type" value="Genomic_DNA"/>
</dbReference>
<name>M7WLY0_ENTHI</name>
<dbReference type="VEuPathDB" id="AmoebaDB:KM1_073000"/>
<gene>
    <name evidence="1" type="ORF">KM1_045100</name>
    <name evidence="2" type="ORF">KM1_073000</name>
</gene>
<accession>M7WLY0</accession>
<sequence length="18" mass="1945">MGLVSPELGRIDENSINT</sequence>
<reference evidence="1 3" key="1">
    <citation type="submission" date="2013-01" db="EMBL/GenBank/DDBJ databases">
        <authorList>
            <person name="Inman J."/>
            <person name="Zafar N."/>
            <person name="Lorenzi H."/>
            <person name="Caler E."/>
        </authorList>
    </citation>
    <scope>NUCLEOTIDE SEQUENCE [LARGE SCALE GENOMIC DNA]</scope>
    <source>
        <strain evidence="1 3">HM-3:IMSS</strain>
    </source>
</reference>
<organism evidence="1 3">
    <name type="scientific">Entamoeba histolytica HM-3:IMSS</name>
    <dbReference type="NCBI Taxonomy" id="885315"/>
    <lineage>
        <taxon>Eukaryota</taxon>
        <taxon>Amoebozoa</taxon>
        <taxon>Evosea</taxon>
        <taxon>Archamoebae</taxon>
        <taxon>Mastigamoebida</taxon>
        <taxon>Entamoebidae</taxon>
        <taxon>Entamoeba</taxon>
    </lineage>
</organism>
<dbReference type="Proteomes" id="UP000030780">
    <property type="component" value="Unassembled WGS sequence"/>
</dbReference>
<proteinExistence type="predicted"/>
<evidence type="ECO:0000313" key="3">
    <source>
        <dbReference type="Proteomes" id="UP000030780"/>
    </source>
</evidence>
<dbReference type="AlphaFoldDB" id="M7WLY0"/>
<evidence type="ECO:0000313" key="1">
    <source>
        <dbReference type="EMBL" id="EMS12414.1"/>
    </source>
</evidence>
<dbReference type="EMBL" id="KB637895">
    <property type="protein sequence ID" value="EMS14680.1"/>
    <property type="molecule type" value="Genomic_DNA"/>
</dbReference>
<evidence type="ECO:0000313" key="2">
    <source>
        <dbReference type="EMBL" id="EMS14680.1"/>
    </source>
</evidence>
<protein>
    <submittedName>
        <fullName evidence="1">Uncharacterized protein</fullName>
    </submittedName>
</protein>
<dbReference type="VEuPathDB" id="AmoebaDB:KM1_045100"/>